<feature type="region of interest" description="Disordered" evidence="6">
    <location>
        <begin position="201"/>
        <end position="226"/>
    </location>
</feature>
<protein>
    <recommendedName>
        <fullName evidence="2">Female-specific protein transformer</fullName>
    </recommendedName>
</protein>
<feature type="compositionally biased region" description="Basic residues" evidence="6">
    <location>
        <begin position="80"/>
        <end position="91"/>
    </location>
</feature>
<evidence type="ECO:0000256" key="3">
    <source>
        <dbReference type="ARBA" id="ARBA00022782"/>
    </source>
</evidence>
<dbReference type="InterPro" id="IPR010519">
    <property type="entry name" value="Tra"/>
</dbReference>
<dbReference type="AlphaFoldDB" id="A0A6J2U9M1"/>
<gene>
    <name evidence="8" type="primary">LOC115632162</name>
</gene>
<sequence>MDPYSSEYTARDTNYKSRRNSHRRNEASSSISYTRHRERQEKLPYFIDAKREHDRLRNLEKRTKRTSKSSPKREKDGTRSRSRSRERRTRRTSCDRRYQDRNSNHRVSTTTERRRRRSYSRDTSSRDRSPRRRTRSRSPAPRIITVPVPVPAADFPYGYHFNAMYAPVSFPIHHHPPWHQFRGRLPPPPSYFGAYRPPLMSHRHRSRPYNPRFSYRNNYRPPPPPN</sequence>
<feature type="compositionally biased region" description="Basic and acidic residues" evidence="6">
    <location>
        <begin position="38"/>
        <end position="61"/>
    </location>
</feature>
<keyword evidence="5" id="KW-0539">Nucleus</keyword>
<keyword evidence="7" id="KW-1185">Reference proteome</keyword>
<reference evidence="8" key="1">
    <citation type="submission" date="2025-08" db="UniProtKB">
        <authorList>
            <consortium name="RefSeq"/>
        </authorList>
    </citation>
    <scope>IDENTIFICATION</scope>
    <source>
        <strain evidence="8">11010-0011.00</strain>
        <tissue evidence="8">Whole body</tissue>
    </source>
</reference>
<dbReference type="OrthoDB" id="7871011at2759"/>
<name>A0A6J2U9M1_DROLE</name>
<feature type="compositionally biased region" description="Basic and acidic residues" evidence="6">
    <location>
        <begin position="119"/>
        <end position="128"/>
    </location>
</feature>
<accession>A0A6J2U9M1</accession>
<feature type="compositionally biased region" description="Low complexity" evidence="6">
    <location>
        <begin position="208"/>
        <end position="219"/>
    </location>
</feature>
<dbReference type="GO" id="GO:0016607">
    <property type="term" value="C:nuclear speck"/>
    <property type="evidence" value="ECO:0007669"/>
    <property type="project" value="UniProtKB-SubCell"/>
</dbReference>
<dbReference type="GeneID" id="115632162"/>
<dbReference type="Proteomes" id="UP000504634">
    <property type="component" value="Unplaced"/>
</dbReference>
<evidence type="ECO:0000313" key="7">
    <source>
        <dbReference type="Proteomes" id="UP000504634"/>
    </source>
</evidence>
<evidence type="ECO:0000256" key="4">
    <source>
        <dbReference type="ARBA" id="ARBA00022928"/>
    </source>
</evidence>
<organism evidence="7 8">
    <name type="scientific">Drosophila lebanonensis</name>
    <name type="common">Fruit fly</name>
    <name type="synonym">Scaptodrosophila lebanonensis</name>
    <dbReference type="NCBI Taxonomy" id="7225"/>
    <lineage>
        <taxon>Eukaryota</taxon>
        <taxon>Metazoa</taxon>
        <taxon>Ecdysozoa</taxon>
        <taxon>Arthropoda</taxon>
        <taxon>Hexapoda</taxon>
        <taxon>Insecta</taxon>
        <taxon>Pterygota</taxon>
        <taxon>Neoptera</taxon>
        <taxon>Endopterygota</taxon>
        <taxon>Diptera</taxon>
        <taxon>Brachycera</taxon>
        <taxon>Muscomorpha</taxon>
        <taxon>Ephydroidea</taxon>
        <taxon>Drosophilidae</taxon>
        <taxon>Scaptodrosophila</taxon>
    </lineage>
</organism>
<keyword evidence="3" id="KW-0221">Differentiation</keyword>
<feature type="compositionally biased region" description="Basic and acidic residues" evidence="6">
    <location>
        <begin position="92"/>
        <end position="103"/>
    </location>
</feature>
<comment type="subcellular location">
    <subcellularLocation>
        <location evidence="1">Nucleus speckle</location>
    </subcellularLocation>
</comment>
<evidence type="ECO:0000256" key="5">
    <source>
        <dbReference type="ARBA" id="ARBA00023242"/>
    </source>
</evidence>
<evidence type="ECO:0000256" key="6">
    <source>
        <dbReference type="SAM" id="MobiDB-lite"/>
    </source>
</evidence>
<evidence type="ECO:0000256" key="2">
    <source>
        <dbReference type="ARBA" id="ARBA00016053"/>
    </source>
</evidence>
<dbReference type="Pfam" id="PF06495">
    <property type="entry name" value="Transformer"/>
    <property type="match status" value="1"/>
</dbReference>
<dbReference type="GO" id="GO:0030154">
    <property type="term" value="P:cell differentiation"/>
    <property type="evidence" value="ECO:0007669"/>
    <property type="project" value="UniProtKB-KW"/>
</dbReference>
<dbReference type="RefSeq" id="XP_030385049.1">
    <property type="nucleotide sequence ID" value="XM_030529189.1"/>
</dbReference>
<dbReference type="GO" id="GO:0006397">
    <property type="term" value="P:mRNA processing"/>
    <property type="evidence" value="ECO:0007669"/>
    <property type="project" value="InterPro"/>
</dbReference>
<dbReference type="GO" id="GO:0046660">
    <property type="term" value="P:female sex differentiation"/>
    <property type="evidence" value="ECO:0007669"/>
    <property type="project" value="InterPro"/>
</dbReference>
<proteinExistence type="predicted"/>
<evidence type="ECO:0000256" key="1">
    <source>
        <dbReference type="ARBA" id="ARBA00004324"/>
    </source>
</evidence>
<keyword evidence="4" id="KW-0726">Sexual differentiation</keyword>
<feature type="region of interest" description="Disordered" evidence="6">
    <location>
        <begin position="1"/>
        <end position="143"/>
    </location>
</feature>
<evidence type="ECO:0000313" key="8">
    <source>
        <dbReference type="RefSeq" id="XP_030385049.1"/>
    </source>
</evidence>